<evidence type="ECO:0000313" key="2">
    <source>
        <dbReference type="EMBL" id="MET1754916.1"/>
    </source>
</evidence>
<feature type="domain" description="Antitoxin SocA-like Panacea" evidence="1">
    <location>
        <begin position="42"/>
        <end position="145"/>
    </location>
</feature>
<dbReference type="InterPro" id="IPR025272">
    <property type="entry name" value="SocA_Panacea"/>
</dbReference>
<sequence length="177" mass="20498">MYAVVRELSDAKSPTPYEIKGLANLLLDWSDQEKIQVTPMKLQKMLYFCHADYLCTFKRPLIRQQFEAWDFGPVEPSVFAEFRESSKSPIVGRAMQFSPTLGRRILATIDLNPDDLEILRPFFDFYKHSSATKLSDMSHDRTGPWFAARRLFDEGRNADRRISDQLISSFHSKAKLS</sequence>
<keyword evidence="3" id="KW-1185">Reference proteome</keyword>
<reference evidence="2 3" key="1">
    <citation type="submission" date="2024-07" db="EMBL/GenBank/DDBJ databases">
        <title>Novosphingobium kalidii RD2P27.</title>
        <authorList>
            <person name="Sun J.-Q."/>
        </authorList>
    </citation>
    <scope>NUCLEOTIDE SEQUENCE [LARGE SCALE GENOMIC DNA]</scope>
    <source>
        <strain evidence="2 3">RD2P27</strain>
    </source>
</reference>
<organism evidence="2 3">
    <name type="scientific">Novosphingobium kalidii</name>
    <dbReference type="NCBI Taxonomy" id="3230299"/>
    <lineage>
        <taxon>Bacteria</taxon>
        <taxon>Pseudomonadati</taxon>
        <taxon>Pseudomonadota</taxon>
        <taxon>Alphaproteobacteria</taxon>
        <taxon>Sphingomonadales</taxon>
        <taxon>Sphingomonadaceae</taxon>
        <taxon>Novosphingobium</taxon>
    </lineage>
</organism>
<proteinExistence type="predicted"/>
<dbReference type="RefSeq" id="WP_353983368.1">
    <property type="nucleotide sequence ID" value="NZ_JBEWLY010000008.1"/>
</dbReference>
<evidence type="ECO:0000313" key="3">
    <source>
        <dbReference type="Proteomes" id="UP001548713"/>
    </source>
</evidence>
<dbReference type="EMBL" id="JBEWLY010000008">
    <property type="protein sequence ID" value="MET1754916.1"/>
    <property type="molecule type" value="Genomic_DNA"/>
</dbReference>
<name>A0ABV2CZ85_9SPHN</name>
<protein>
    <submittedName>
        <fullName evidence="2">Type II toxin-antitoxin system antitoxin SocA domain-containing protein</fullName>
    </submittedName>
</protein>
<comment type="caution">
    <text evidence="2">The sequence shown here is derived from an EMBL/GenBank/DDBJ whole genome shotgun (WGS) entry which is preliminary data.</text>
</comment>
<dbReference type="Proteomes" id="UP001548713">
    <property type="component" value="Unassembled WGS sequence"/>
</dbReference>
<evidence type="ECO:0000259" key="1">
    <source>
        <dbReference type="Pfam" id="PF13274"/>
    </source>
</evidence>
<dbReference type="Pfam" id="PF13274">
    <property type="entry name" value="SocA_Panacea"/>
    <property type="match status" value="1"/>
</dbReference>
<accession>A0ABV2CZ85</accession>
<gene>
    <name evidence="2" type="ORF">ABVV53_05495</name>
</gene>